<evidence type="ECO:0000313" key="10">
    <source>
        <dbReference type="EMBL" id="MDT9608898.1"/>
    </source>
</evidence>
<evidence type="ECO:0000313" key="8">
    <source>
        <dbReference type="EMBL" id="KAB1973064.1"/>
    </source>
</evidence>
<dbReference type="Proteomes" id="UP001434419">
    <property type="component" value="Unassembled WGS sequence"/>
</dbReference>
<dbReference type="Proteomes" id="UP000295195">
    <property type="component" value="Unassembled WGS sequence"/>
</dbReference>
<organism evidence="7 18">
    <name type="scientific">Lactobacillus crispatus</name>
    <dbReference type="NCBI Taxonomy" id="47770"/>
    <lineage>
        <taxon>Bacteria</taxon>
        <taxon>Bacillati</taxon>
        <taxon>Bacillota</taxon>
        <taxon>Bacilli</taxon>
        <taxon>Lactobacillales</taxon>
        <taxon>Lactobacillaceae</taxon>
        <taxon>Lactobacillus</taxon>
    </lineage>
</organism>
<dbReference type="RefSeq" id="WP_005719604.1">
    <property type="nucleotide sequence ID" value="NZ_CABMHY010000046.1"/>
</dbReference>
<evidence type="ECO:0000313" key="18">
    <source>
        <dbReference type="Proteomes" id="UP000324504"/>
    </source>
</evidence>
<dbReference type="Proteomes" id="UP000289808">
    <property type="component" value="Unassembled WGS sequence"/>
</dbReference>
<reference evidence="14 16" key="2">
    <citation type="submission" date="2019-01" db="EMBL/GenBank/DDBJ databases">
        <title>The genome sequence of Lactobacillus crispatus L49.</title>
        <authorList>
            <person name="Zhong J."/>
            <person name="Zhang J."/>
        </authorList>
    </citation>
    <scope>NUCLEOTIDE SEQUENCE [LARGE SCALE GENOMIC DNA]</scope>
    <source>
        <strain evidence="14 16">L49</strain>
    </source>
</reference>
<keyword evidence="1" id="KW-0134">Cell wall</keyword>
<feature type="domain" description="Gram-positive cocci surface proteins LPxTG" evidence="6">
    <location>
        <begin position="19"/>
        <end position="52"/>
    </location>
</feature>
<evidence type="ECO:0000259" key="6">
    <source>
        <dbReference type="PROSITE" id="PS50847"/>
    </source>
</evidence>
<dbReference type="Proteomes" id="UP000324504">
    <property type="component" value="Unassembled WGS sequence"/>
</dbReference>
<dbReference type="EMBL" id="JASOGN010000006">
    <property type="protein sequence ID" value="MDK6502109.1"/>
    <property type="molecule type" value="Genomic_DNA"/>
</dbReference>
<evidence type="ECO:0000313" key="12">
    <source>
        <dbReference type="EMBL" id="MYN53996.1"/>
    </source>
</evidence>
<dbReference type="Proteomes" id="UP000430323">
    <property type="component" value="Unassembled WGS sequence"/>
</dbReference>
<evidence type="ECO:0000313" key="21">
    <source>
        <dbReference type="Proteomes" id="UP000464915"/>
    </source>
</evidence>
<dbReference type="EMBL" id="WBOB01000038">
    <property type="protein sequence ID" value="KAB1973064.1"/>
    <property type="molecule type" value="Genomic_DNA"/>
</dbReference>
<evidence type="ECO:0000313" key="16">
    <source>
        <dbReference type="Proteomes" id="UP000289808"/>
    </source>
</evidence>
<keyword evidence="4" id="KW-0572">Peptidoglycan-anchor</keyword>
<reference evidence="13 21" key="5">
    <citation type="submission" date="2019-12" db="EMBL/GenBank/DDBJ databases">
        <title>Complete Genome Sequences of Lactobacillus strains, C25 and P38, Isolated from Chicken Cecum.</title>
        <authorList>
            <person name="Hassan H.M."/>
            <person name="Mendoza M."/>
            <person name="Rezvani M."/>
            <person name="Koci M.D."/>
            <person name="Dickey A.N."/>
            <person name="Scholl E.H."/>
        </authorList>
    </citation>
    <scope>NUCLEOTIDE SEQUENCE [LARGE SCALE GENOMIC DNA]</scope>
    <source>
        <strain evidence="13 21">C25</strain>
    </source>
</reference>
<accession>A0A135YTK0</accession>
<reference evidence="9" key="7">
    <citation type="submission" date="2023-05" db="EMBL/GenBank/DDBJ databases">
        <title>Cataloging the Phylogenetic Diversity of Human Bladder Bacteria.</title>
        <authorList>
            <person name="Du J."/>
        </authorList>
    </citation>
    <scope>NUCLEOTIDE SEQUENCE</scope>
    <source>
        <strain evidence="9">UMB9226</strain>
    </source>
</reference>
<evidence type="ECO:0000256" key="1">
    <source>
        <dbReference type="ARBA" id="ARBA00022512"/>
    </source>
</evidence>
<evidence type="ECO:0000313" key="22">
    <source>
        <dbReference type="Proteomes" id="UP001434419"/>
    </source>
</evidence>
<dbReference type="EMBL" id="WWFF01000008">
    <property type="protein sequence ID" value="MYN53996.1"/>
    <property type="molecule type" value="Genomic_DNA"/>
</dbReference>
<evidence type="ECO:0000256" key="3">
    <source>
        <dbReference type="ARBA" id="ARBA00022729"/>
    </source>
</evidence>
<dbReference type="NCBIfam" id="TIGR01167">
    <property type="entry name" value="LPXTG_anchor"/>
    <property type="match status" value="1"/>
</dbReference>
<evidence type="ECO:0000256" key="2">
    <source>
        <dbReference type="ARBA" id="ARBA00022525"/>
    </source>
</evidence>
<name>A0A135YTK0_9LACO</name>
<dbReference type="EMBL" id="JAVTXN010000006">
    <property type="protein sequence ID" value="MDT9608898.1"/>
    <property type="molecule type" value="Genomic_DNA"/>
</dbReference>
<evidence type="ECO:0000313" key="13">
    <source>
        <dbReference type="EMBL" id="QHQ68040.1"/>
    </source>
</evidence>
<feature type="region of interest" description="Disordered" evidence="5">
    <location>
        <begin position="1"/>
        <end position="24"/>
    </location>
</feature>
<dbReference type="Proteomes" id="UP000464915">
    <property type="component" value="Chromosome"/>
</dbReference>
<reference evidence="15 17" key="1">
    <citation type="submission" date="2017-06" db="EMBL/GenBank/DDBJ databases">
        <authorList>
            <person name="Swanenburg J."/>
            <person name="Kort R."/>
        </authorList>
    </citation>
    <scope>NUCLEOTIDE SEQUENCE [LARGE SCALE GENOMIC DNA]</scope>
    <source>
        <strain evidence="15 17">RL05</strain>
    </source>
</reference>
<dbReference type="AlphaFoldDB" id="A0A135YTK0"/>
<dbReference type="Proteomes" id="UP001253287">
    <property type="component" value="Unassembled WGS sequence"/>
</dbReference>
<dbReference type="STRING" id="47770.GCA_001567095_01049"/>
<evidence type="ECO:0000256" key="4">
    <source>
        <dbReference type="ARBA" id="ARBA00023088"/>
    </source>
</evidence>
<dbReference type="EMBL" id="VUAV01000097">
    <property type="protein sequence ID" value="KAA8811631.1"/>
    <property type="molecule type" value="Genomic_DNA"/>
</dbReference>
<dbReference type="PROSITE" id="PS50847">
    <property type="entry name" value="GRAM_POS_ANCHORING"/>
    <property type="match status" value="1"/>
</dbReference>
<evidence type="ECO:0000256" key="5">
    <source>
        <dbReference type="SAM" id="MobiDB-lite"/>
    </source>
</evidence>
<sequence>MKNDTVEQITPRSASKSVLPATGRQDSDLSWLGLLLSGLSLSGLWTRKKKTK</sequence>
<reference evidence="7 18" key="3">
    <citation type="submission" date="2019-09" db="EMBL/GenBank/DDBJ databases">
        <title>Comparative analysis of L. crispatus genomes revealed niche specific adaptation to different host and body sites.</title>
        <authorList>
            <person name="Pan M."/>
            <person name="Hidalgo-Cantabrana C."/>
            <person name="Barrangou R."/>
        </authorList>
    </citation>
    <scope>NUCLEOTIDE SEQUENCE [LARGE SCALE GENOMIC DNA]</scope>
    <source>
        <strain evidence="7 18">NCK2488</strain>
    </source>
</reference>
<evidence type="ECO:0000313" key="9">
    <source>
        <dbReference type="EMBL" id="MDK6502109.1"/>
    </source>
</evidence>
<reference evidence="8 19" key="4">
    <citation type="submission" date="2019-09" db="EMBL/GenBank/DDBJ databases">
        <title>Investigation of probiotic properties of different lactic acid bacteria.</title>
        <authorList>
            <person name="Jaomanjaka F."/>
            <person name="Blanc P."/>
        </authorList>
    </citation>
    <scope>NUCLEOTIDE SEQUENCE [LARGE SCALE GENOMIC DNA]</scope>
    <source>
        <strain evidence="8 19">BIO6272</strain>
    </source>
</reference>
<dbReference type="Proteomes" id="UP000460132">
    <property type="component" value="Unassembled WGS sequence"/>
</dbReference>
<dbReference type="InterPro" id="IPR019931">
    <property type="entry name" value="LPXTG_anchor"/>
</dbReference>
<keyword evidence="22" id="KW-1185">Reference proteome</keyword>
<keyword evidence="2" id="KW-0964">Secreted</keyword>
<accession>A0A6P1TZ34</accession>
<keyword evidence="3" id="KW-0732">Signal</keyword>
<evidence type="ECO:0000313" key="17">
    <source>
        <dbReference type="Proteomes" id="UP000295195"/>
    </source>
</evidence>
<evidence type="ECO:0000313" key="11">
    <source>
        <dbReference type="EMBL" id="MES5149162.1"/>
    </source>
</evidence>
<protein>
    <submittedName>
        <fullName evidence="15">Cell wall anchor protein</fullName>
    </submittedName>
    <submittedName>
        <fullName evidence="7">LPXTG cell wall anchor domain-containing protein</fullName>
    </submittedName>
</protein>
<evidence type="ECO:0000313" key="14">
    <source>
        <dbReference type="EMBL" id="RXF57013.1"/>
    </source>
</evidence>
<dbReference type="EMBL" id="NKLP01000110">
    <property type="protein sequence ID" value="TDN31381.1"/>
    <property type="molecule type" value="Genomic_DNA"/>
</dbReference>
<gene>
    <name evidence="11" type="ORF">ABVC42_04370</name>
    <name evidence="15" type="ORF">CEE75_06155</name>
    <name evidence="14" type="ORF">ERD32_09090</name>
    <name evidence="7" type="ORF">F1C09_09730</name>
    <name evidence="8" type="ORF">F8251_07180</name>
    <name evidence="13" type="ORF">GSR61_05435</name>
    <name evidence="12" type="ORF">GTK63_06685</name>
    <name evidence="9" type="ORF">QP235_02645</name>
    <name evidence="10" type="ORF">RON39_01960</name>
</gene>
<proteinExistence type="predicted"/>
<evidence type="ECO:0000313" key="7">
    <source>
        <dbReference type="EMBL" id="KAA8811631.1"/>
    </source>
</evidence>
<reference evidence="12 20" key="6">
    <citation type="submission" date="2020-01" db="EMBL/GenBank/DDBJ databases">
        <title>Vaginal microbiome of pregnant Indian women: Insights into the genome of dominants Lactobacillus species.</title>
        <authorList>
            <person name="Das B."/>
            <person name="Mehta O."/>
            <person name="Ghosh T.S."/>
            <person name="Kothidar A."/>
            <person name="Gowtham M.R."/>
            <person name="Mitra R."/>
            <person name="Kshetrapal P."/>
            <person name="Wadhwa N."/>
            <person name="Thiruvengadam R."/>
            <person name="Nair G.B."/>
            <person name="Bhatnagar S."/>
            <person name="Pore S."/>
        </authorList>
    </citation>
    <scope>NUCLEOTIDE SEQUENCE [LARGE SCALE GENOMIC DNA]</scope>
    <source>
        <strain evidence="12 20">Indica2</strain>
    </source>
</reference>
<evidence type="ECO:0000313" key="15">
    <source>
        <dbReference type="EMBL" id="TDN31381.1"/>
    </source>
</evidence>
<dbReference type="EMBL" id="CP047142">
    <property type="protein sequence ID" value="QHQ68040.1"/>
    <property type="molecule type" value="Genomic_DNA"/>
</dbReference>
<reference evidence="11" key="9">
    <citation type="submission" date="2024-06" db="EMBL/GenBank/DDBJ databases">
        <title>Vaginal Lactobacillus fatty acid response mechanisms reveal a metabolite-targeted strategy for bacterial vaginosis treatment.</title>
        <authorList>
            <person name="Zhu M."/>
            <person name="Blainey P.C."/>
            <person name="Bloom S.M."/>
            <person name="Kwon D.S."/>
        </authorList>
    </citation>
    <scope>NUCLEOTIDE SEQUENCE</scope>
    <source>
        <strain evidence="11">194_F1_1</strain>
    </source>
</reference>
<dbReference type="GeneID" id="69823500"/>
<feature type="compositionally biased region" description="Polar residues" evidence="5">
    <location>
        <begin position="1"/>
        <end position="16"/>
    </location>
</feature>
<dbReference type="Proteomes" id="UP001230300">
    <property type="component" value="Unassembled WGS sequence"/>
</dbReference>
<evidence type="ECO:0000313" key="20">
    <source>
        <dbReference type="Proteomes" id="UP000460132"/>
    </source>
</evidence>
<evidence type="ECO:0000313" key="19">
    <source>
        <dbReference type="Proteomes" id="UP000430323"/>
    </source>
</evidence>
<dbReference type="EMBL" id="SCLX01000062">
    <property type="protein sequence ID" value="RXF57013.1"/>
    <property type="molecule type" value="Genomic_DNA"/>
</dbReference>
<reference evidence="10" key="8">
    <citation type="submission" date="2023-08" db="EMBL/GenBank/DDBJ databases">
        <title>Lactobacillus from the Female Urinary Tract.</title>
        <authorList>
            <person name="Stegman N."/>
            <person name="Jackson B."/>
            <person name="Steiling M."/>
            <person name="Sedano C."/>
            <person name="Wolfe A."/>
            <person name="Putonti C."/>
        </authorList>
    </citation>
    <scope>NUCLEOTIDE SEQUENCE</scope>
    <source>
        <strain evidence="10">UMB5661</strain>
    </source>
</reference>
<dbReference type="EMBL" id="JBETVU010000012">
    <property type="protein sequence ID" value="MES5149162.1"/>
    <property type="molecule type" value="Genomic_DNA"/>
</dbReference>